<dbReference type="RefSeq" id="WP_394832083.1">
    <property type="nucleotide sequence ID" value="NZ_CP089929.1"/>
</dbReference>
<feature type="compositionally biased region" description="Basic and acidic residues" evidence="1">
    <location>
        <begin position="325"/>
        <end position="346"/>
    </location>
</feature>
<reference evidence="2" key="1">
    <citation type="submission" date="2021-12" db="EMBL/GenBank/DDBJ databases">
        <title>Discovery of the Pendulisporaceae a myxobacterial family with distinct sporulation behavior and unique specialized metabolism.</title>
        <authorList>
            <person name="Garcia R."/>
            <person name="Popoff A."/>
            <person name="Bader C.D."/>
            <person name="Loehr J."/>
            <person name="Walesch S."/>
            <person name="Walt C."/>
            <person name="Boldt J."/>
            <person name="Bunk B."/>
            <person name="Haeckl F.J.F.P.J."/>
            <person name="Gunesch A.P."/>
            <person name="Birkelbach J."/>
            <person name="Nuebel U."/>
            <person name="Pietschmann T."/>
            <person name="Bach T."/>
            <person name="Mueller R."/>
        </authorList>
    </citation>
    <scope>NUCLEOTIDE SEQUENCE</scope>
    <source>
        <strain evidence="2">MSr11367</strain>
    </source>
</reference>
<keyword evidence="3" id="KW-1185">Reference proteome</keyword>
<evidence type="ECO:0000313" key="2">
    <source>
        <dbReference type="EMBL" id="WXB02455.1"/>
    </source>
</evidence>
<proteinExistence type="predicted"/>
<accession>A0ABZ2KWL1</accession>
<feature type="region of interest" description="Disordered" evidence="1">
    <location>
        <begin position="259"/>
        <end position="346"/>
    </location>
</feature>
<gene>
    <name evidence="2" type="ORF">LVJ94_36755</name>
</gene>
<evidence type="ECO:0000256" key="1">
    <source>
        <dbReference type="SAM" id="MobiDB-lite"/>
    </source>
</evidence>
<dbReference type="Proteomes" id="UP001374803">
    <property type="component" value="Chromosome"/>
</dbReference>
<protein>
    <submittedName>
        <fullName evidence="2">Uncharacterized protein</fullName>
    </submittedName>
</protein>
<sequence>MADSPTSLRHADPEKRDDATLIQEAQSHLGKGPALQLVAELLQKLRVGGFSWWTPEQTRSLWPASVRMGWLVQRPDVRQRITTGLTGLAPRAARNKTPEFQGALIDSVIEDGDVTVKQFDEAFTIEEIAVYGPTGEIWQKFRERTPWDQDTPAHQELVAWLFEAFLASQSSIGGHSRKPILTSLALRTAIPGKIWHTRIPLEVRVAIDDLRFQREKVKPSEAFHAIHDLSVATPSIIASNIALRELTRVVDVAEKSMGYVPGAPGKPASSNNVGGNNNNRPSGSQKAETPKPADAASGATPPPLPPGGRGAADEDFAFDDDPDSDEKTAEHGGARKREPVADAKRR</sequence>
<feature type="compositionally biased region" description="Acidic residues" evidence="1">
    <location>
        <begin position="313"/>
        <end position="324"/>
    </location>
</feature>
<evidence type="ECO:0000313" key="3">
    <source>
        <dbReference type="Proteomes" id="UP001374803"/>
    </source>
</evidence>
<dbReference type="EMBL" id="CP089983">
    <property type="protein sequence ID" value="WXB02455.1"/>
    <property type="molecule type" value="Genomic_DNA"/>
</dbReference>
<name>A0ABZ2KWL1_9BACT</name>
<feature type="compositionally biased region" description="Low complexity" evidence="1">
    <location>
        <begin position="269"/>
        <end position="284"/>
    </location>
</feature>
<organism evidence="2 3">
    <name type="scientific">Pendulispora rubella</name>
    <dbReference type="NCBI Taxonomy" id="2741070"/>
    <lineage>
        <taxon>Bacteria</taxon>
        <taxon>Pseudomonadati</taxon>
        <taxon>Myxococcota</taxon>
        <taxon>Myxococcia</taxon>
        <taxon>Myxococcales</taxon>
        <taxon>Sorangiineae</taxon>
        <taxon>Pendulisporaceae</taxon>
        <taxon>Pendulispora</taxon>
    </lineage>
</organism>